<name>A0A6A4GMK2_9AGAR</name>
<gene>
    <name evidence="2" type="ORF">BT96DRAFT_960562</name>
</gene>
<dbReference type="OrthoDB" id="2505969at2759"/>
<evidence type="ECO:0000313" key="2">
    <source>
        <dbReference type="EMBL" id="KAE9386543.1"/>
    </source>
</evidence>
<accession>A0A6A4GMK2</accession>
<dbReference type="EMBL" id="ML769870">
    <property type="protein sequence ID" value="KAE9386543.1"/>
    <property type="molecule type" value="Genomic_DNA"/>
</dbReference>
<proteinExistence type="predicted"/>
<feature type="compositionally biased region" description="Acidic residues" evidence="1">
    <location>
        <begin position="742"/>
        <end position="752"/>
    </location>
</feature>
<dbReference type="AlphaFoldDB" id="A0A6A4GMK2"/>
<sequence length="768" mass="87906">MDDLVSEYICWKYNPDSQPQPASDSVNGWEFSIQVINIYSLTHEATIYRDSETKAMSALVQSGYLPASPESLSVAVSLRTLELFYAARLFKPNFSVEAFAKTVSHLCSEPYRRAYCTALSDTFDIYLAILRKINSHVAKELGQDSLDYCVLNSCPPCTYELEDEPIQTFSCMVVVDGNNSLKRLDGVGKREVSDTRVFGESNYYLSEEFVNTFADEVAARPKEKPAVEDEDEDFEGDWVDEVHGDPTNGDANLTLQRCTDNWKAAAADGAKRMWDAFRESGYFVMACHHGSILWVADMVRSGELAKYPLAMVAKALEVFGPRWLLGYDIGCSFGGTIRHSSLGPKFEQKGCHTCVNAFHGYSHCVFCQQIYHPLNITGMGLKDLETLERLFSASNQLASITRYMSPYRRHVFINLFLQQWDCDKYQNVATMLHNNYIQALDLLQKYRDINASYENASSSFRLHTPSDYQFLSDAASYSVNLSDGRKAETRHRYLREQWDRTLFEITQMETVMNIDRRWESNDREYKEAVDYMNTRKYCRALERLHKLVVQRLFELHKMNLSNTGYKMRTHISNALQRLKSYNTAAQALNPPRNTLDWSKLSHFTFLDQFNILKDTRHSVFDQPWVKPVVRSLMKQHRQIERAREEIIHCDIGIRRLHTSITDEEKKFKAILKTLDSPMLGPVSDFIQRRQAVNQLLLARIHRTYNLPGFTGNPTPGKQKGSADIPEPEATALEANIDPHSDDGEDEDDDEFTEGVGAVVDFMSNISLQ</sequence>
<dbReference type="Proteomes" id="UP000799118">
    <property type="component" value="Unassembled WGS sequence"/>
</dbReference>
<keyword evidence="3" id="KW-1185">Reference proteome</keyword>
<evidence type="ECO:0008006" key="4">
    <source>
        <dbReference type="Google" id="ProtNLM"/>
    </source>
</evidence>
<reference evidence="2" key="1">
    <citation type="journal article" date="2019" name="Environ. Microbiol.">
        <title>Fungal ecological strategies reflected in gene transcription - a case study of two litter decomposers.</title>
        <authorList>
            <person name="Barbi F."/>
            <person name="Kohler A."/>
            <person name="Barry K."/>
            <person name="Baskaran P."/>
            <person name="Daum C."/>
            <person name="Fauchery L."/>
            <person name="Ihrmark K."/>
            <person name="Kuo A."/>
            <person name="LaButti K."/>
            <person name="Lipzen A."/>
            <person name="Morin E."/>
            <person name="Grigoriev I.V."/>
            <person name="Henrissat B."/>
            <person name="Lindahl B."/>
            <person name="Martin F."/>
        </authorList>
    </citation>
    <scope>NUCLEOTIDE SEQUENCE</scope>
    <source>
        <strain evidence="2">JB14</strain>
    </source>
</reference>
<dbReference type="InterPro" id="IPR040521">
    <property type="entry name" value="KDZ"/>
</dbReference>
<dbReference type="PANTHER" id="PTHR33096:SF1">
    <property type="entry name" value="CXC1-LIKE CYSTEINE CLUSTER ASSOCIATED WITH KDZ TRANSPOSASES DOMAIN-CONTAINING PROTEIN"/>
    <property type="match status" value="1"/>
</dbReference>
<protein>
    <recommendedName>
        <fullName evidence="4">CxC1-like cysteine cluster associated with KDZ transposases domain-containing protein</fullName>
    </recommendedName>
</protein>
<evidence type="ECO:0000313" key="3">
    <source>
        <dbReference type="Proteomes" id="UP000799118"/>
    </source>
</evidence>
<dbReference type="Pfam" id="PF18758">
    <property type="entry name" value="KDZ"/>
    <property type="match status" value="1"/>
</dbReference>
<organism evidence="2 3">
    <name type="scientific">Gymnopus androsaceus JB14</name>
    <dbReference type="NCBI Taxonomy" id="1447944"/>
    <lineage>
        <taxon>Eukaryota</taxon>
        <taxon>Fungi</taxon>
        <taxon>Dikarya</taxon>
        <taxon>Basidiomycota</taxon>
        <taxon>Agaricomycotina</taxon>
        <taxon>Agaricomycetes</taxon>
        <taxon>Agaricomycetidae</taxon>
        <taxon>Agaricales</taxon>
        <taxon>Marasmiineae</taxon>
        <taxon>Omphalotaceae</taxon>
        <taxon>Gymnopus</taxon>
    </lineage>
</organism>
<evidence type="ECO:0000256" key="1">
    <source>
        <dbReference type="SAM" id="MobiDB-lite"/>
    </source>
</evidence>
<feature type="region of interest" description="Disordered" evidence="1">
    <location>
        <begin position="707"/>
        <end position="752"/>
    </location>
</feature>
<dbReference type="PANTHER" id="PTHR33096">
    <property type="entry name" value="CXC2 DOMAIN-CONTAINING PROTEIN"/>
    <property type="match status" value="1"/>
</dbReference>